<evidence type="ECO:0000256" key="1">
    <source>
        <dbReference type="ARBA" id="ARBA00010688"/>
    </source>
</evidence>
<feature type="region of interest" description="Disordered" evidence="4">
    <location>
        <begin position="68"/>
        <end position="106"/>
    </location>
</feature>
<dbReference type="EMBL" id="BJWL01000012">
    <property type="protein sequence ID" value="GFY98422.1"/>
    <property type="molecule type" value="Genomic_DNA"/>
</dbReference>
<gene>
    <name evidence="6" type="ORF">Acr_12g0009630</name>
</gene>
<reference evidence="6 7" key="1">
    <citation type="submission" date="2019-07" db="EMBL/GenBank/DDBJ databases">
        <title>De Novo Assembly of kiwifruit Actinidia rufa.</title>
        <authorList>
            <person name="Sugita-Konishi S."/>
            <person name="Sato K."/>
            <person name="Mori E."/>
            <person name="Abe Y."/>
            <person name="Kisaki G."/>
            <person name="Hamano K."/>
            <person name="Suezawa K."/>
            <person name="Otani M."/>
            <person name="Fukuda T."/>
            <person name="Manabe T."/>
            <person name="Gomi K."/>
            <person name="Tabuchi M."/>
            <person name="Akimitsu K."/>
            <person name="Kataoka I."/>
        </authorList>
    </citation>
    <scope>NUCLEOTIDE SEQUENCE [LARGE SCALE GENOMIC DNA]</scope>
    <source>
        <strain evidence="7">cv. Fuchu</strain>
    </source>
</reference>
<evidence type="ECO:0000256" key="4">
    <source>
        <dbReference type="SAM" id="MobiDB-lite"/>
    </source>
</evidence>
<dbReference type="InterPro" id="IPR011611">
    <property type="entry name" value="PfkB_dom"/>
</dbReference>
<keyword evidence="7" id="KW-1185">Reference proteome</keyword>
<dbReference type="Pfam" id="PF00294">
    <property type="entry name" value="PfkB"/>
    <property type="match status" value="1"/>
</dbReference>
<dbReference type="GO" id="GO:0009662">
    <property type="term" value="P:etioplast organization"/>
    <property type="evidence" value="ECO:0007669"/>
    <property type="project" value="TreeGrafter"/>
</dbReference>
<dbReference type="GO" id="GO:0042793">
    <property type="term" value="P:plastid transcription"/>
    <property type="evidence" value="ECO:0007669"/>
    <property type="project" value="TreeGrafter"/>
</dbReference>
<dbReference type="Gene3D" id="3.40.1190.20">
    <property type="match status" value="1"/>
</dbReference>
<dbReference type="InterPro" id="IPR050306">
    <property type="entry name" value="PfkB_Carbo_kinase"/>
</dbReference>
<proteinExistence type="inferred from homology"/>
<accession>A0A7J0FIA9</accession>
<dbReference type="Proteomes" id="UP000585474">
    <property type="component" value="Unassembled WGS sequence"/>
</dbReference>
<evidence type="ECO:0000256" key="3">
    <source>
        <dbReference type="ARBA" id="ARBA00022777"/>
    </source>
</evidence>
<dbReference type="SUPFAM" id="SSF53613">
    <property type="entry name" value="Ribokinase-like"/>
    <property type="match status" value="1"/>
</dbReference>
<feature type="compositionally biased region" description="Basic residues" evidence="4">
    <location>
        <begin position="91"/>
        <end position="100"/>
    </location>
</feature>
<dbReference type="PANTHER" id="PTHR43085">
    <property type="entry name" value="HEXOKINASE FAMILY MEMBER"/>
    <property type="match status" value="1"/>
</dbReference>
<dbReference type="InterPro" id="IPR029056">
    <property type="entry name" value="Ribokinase-like"/>
</dbReference>
<dbReference type="PANTHER" id="PTHR43085:SF2">
    <property type="entry name" value="FRUCTOKINASE-LIKE 2, CHLOROPLASTIC"/>
    <property type="match status" value="1"/>
</dbReference>
<keyword evidence="3 6" id="KW-0418">Kinase</keyword>
<feature type="domain" description="Carbohydrate kinase PfkB" evidence="5">
    <location>
        <begin position="196"/>
        <end position="247"/>
    </location>
</feature>
<evidence type="ECO:0000259" key="5">
    <source>
        <dbReference type="Pfam" id="PF00294"/>
    </source>
</evidence>
<dbReference type="AlphaFoldDB" id="A0A7J0FIA9"/>
<sequence length="376" mass="42075">MNAMQVRDLVLHNRWGLMARKKVVESLAQEVSNKEGIAVEKETSIKPKRAYRSRKKVIEDSPEDDFISAVNRDVTDEETNKPLVSGEDSKKTRRRTRRKGPKAESTSICLEEEKDVTKVTRRTRTKKMIVSDTENEGGEAEFSDVDEYSVIVNAEDECDEDLELGKDGENDISFTYRWPPLVCCFGSSQHAFVPDVAVALARLGGKAAYMGKLRDDDYGQYLLDYLNMNHVQTRSTCIDSKGVTATSQMKIGRRGGLKTKCVKACAEDSLSMSEINIDVLKVILSRLPSKNSSFYAGPSPPRILTLEITTDPSLFIEPEVFNQLWHENLKVLFALNGTSKIHYYTKEHNGAVLGHLSALSLATCQCPEMALLQVEP</sequence>
<comment type="caution">
    <text evidence="6">The sequence shown here is derived from an EMBL/GenBank/DDBJ whole genome shotgun (WGS) entry which is preliminary data.</text>
</comment>
<dbReference type="GO" id="GO:0016301">
    <property type="term" value="F:kinase activity"/>
    <property type="evidence" value="ECO:0007669"/>
    <property type="project" value="UniProtKB-KW"/>
</dbReference>
<evidence type="ECO:0000256" key="2">
    <source>
        <dbReference type="ARBA" id="ARBA00022679"/>
    </source>
</evidence>
<keyword evidence="2" id="KW-0808">Transferase</keyword>
<protein>
    <submittedName>
        <fullName evidence="6">Fructokinase-like protein</fullName>
    </submittedName>
</protein>
<dbReference type="OrthoDB" id="415590at2759"/>
<dbReference type="GO" id="GO:0042644">
    <property type="term" value="C:chloroplast nucleoid"/>
    <property type="evidence" value="ECO:0007669"/>
    <property type="project" value="TreeGrafter"/>
</dbReference>
<dbReference type="GO" id="GO:0009658">
    <property type="term" value="P:chloroplast organization"/>
    <property type="evidence" value="ECO:0007669"/>
    <property type="project" value="TreeGrafter"/>
</dbReference>
<organism evidence="6 7">
    <name type="scientific">Actinidia rufa</name>
    <dbReference type="NCBI Taxonomy" id="165716"/>
    <lineage>
        <taxon>Eukaryota</taxon>
        <taxon>Viridiplantae</taxon>
        <taxon>Streptophyta</taxon>
        <taxon>Embryophyta</taxon>
        <taxon>Tracheophyta</taxon>
        <taxon>Spermatophyta</taxon>
        <taxon>Magnoliopsida</taxon>
        <taxon>eudicotyledons</taxon>
        <taxon>Gunneridae</taxon>
        <taxon>Pentapetalae</taxon>
        <taxon>asterids</taxon>
        <taxon>Ericales</taxon>
        <taxon>Actinidiaceae</taxon>
        <taxon>Actinidia</taxon>
    </lineage>
</organism>
<comment type="similarity">
    <text evidence="1">Belongs to the carbohydrate kinase PfkB family.</text>
</comment>
<evidence type="ECO:0000313" key="6">
    <source>
        <dbReference type="EMBL" id="GFY98422.1"/>
    </source>
</evidence>
<evidence type="ECO:0000313" key="7">
    <source>
        <dbReference type="Proteomes" id="UP000585474"/>
    </source>
</evidence>
<name>A0A7J0FIA9_9ERIC</name>